<keyword evidence="3" id="KW-1185">Reference proteome</keyword>
<proteinExistence type="predicted"/>
<organism evidence="3 4">
    <name type="scientific">Bombus impatiens</name>
    <name type="common">Bumblebee</name>
    <dbReference type="NCBI Taxonomy" id="132113"/>
    <lineage>
        <taxon>Eukaryota</taxon>
        <taxon>Metazoa</taxon>
        <taxon>Ecdysozoa</taxon>
        <taxon>Arthropoda</taxon>
        <taxon>Hexapoda</taxon>
        <taxon>Insecta</taxon>
        <taxon>Pterygota</taxon>
        <taxon>Neoptera</taxon>
        <taxon>Endopterygota</taxon>
        <taxon>Hymenoptera</taxon>
        <taxon>Apocrita</taxon>
        <taxon>Aculeata</taxon>
        <taxon>Apoidea</taxon>
        <taxon>Anthophila</taxon>
        <taxon>Apidae</taxon>
        <taxon>Bombus</taxon>
        <taxon>Pyrobombus</taxon>
    </lineage>
</organism>
<dbReference type="RefSeq" id="XP_033176368.1">
    <property type="nucleotide sequence ID" value="XM_033320477.1"/>
</dbReference>
<keyword evidence="1" id="KW-0677">Repeat</keyword>
<evidence type="ECO:0000313" key="4">
    <source>
        <dbReference type="RefSeq" id="XP_033176368.1"/>
    </source>
</evidence>
<dbReference type="AlphaFoldDB" id="A0A6P8L4C0"/>
<dbReference type="InterPro" id="IPR011990">
    <property type="entry name" value="TPR-like_helical_dom_sf"/>
</dbReference>
<dbReference type="PANTHER" id="PTHR47447">
    <property type="entry name" value="OS03G0856100 PROTEIN"/>
    <property type="match status" value="1"/>
</dbReference>
<dbReference type="Gene3D" id="1.25.40.10">
    <property type="entry name" value="Tetratricopeptide repeat domain"/>
    <property type="match status" value="3"/>
</dbReference>
<name>A0A6P8L4C0_BOMIM</name>
<evidence type="ECO:0000313" key="3">
    <source>
        <dbReference type="Proteomes" id="UP000515180"/>
    </source>
</evidence>
<dbReference type="PANTHER" id="PTHR47447:SF24">
    <property type="entry name" value="PENTATRICOPEPTIDE REPEAT-CONTAINING PROTEIN"/>
    <property type="match status" value="1"/>
</dbReference>
<dbReference type="NCBIfam" id="TIGR00756">
    <property type="entry name" value="PPR"/>
    <property type="match status" value="2"/>
</dbReference>
<dbReference type="InterPro" id="IPR002885">
    <property type="entry name" value="PPR_rpt"/>
</dbReference>
<evidence type="ECO:0000256" key="2">
    <source>
        <dbReference type="PROSITE-ProRule" id="PRU00708"/>
    </source>
</evidence>
<sequence length="629" mass="74308">MFFLKKSCFPKTETITGYVNDRYYSIKRTKQFLYSLQIYNSINYTNNRTHSWLCCNINQFGKKYILNTLNKDGLSHFLIFNKKFYKKTLSEDINTFGNLSYEDYEKIEMDKAEEEEKRFTEKVMRAKRERLSYRDYCTIIKSHLHNKNLQLALNILDLMKENGDKPNLYIYRLLLSGFAQQGDVEQCFKLFKNIKERGLTPNAAVYNSLLNACAETNDTQKALDRLSFLREHFYKKNIDLSDIHYATFIRAYGRHNQILTAFEIADEAKDKGIFTQDIIAALFHAIINDKENGLKYGLVLWHKMRISKIQPTIFHYNLLLRIIRDTKFGDLKVNDIIVPELIETQIQLSETGRPDLLNFPPVLTTSFISVFRKNNYFISNNRDSRQQQELNIDTIDKNPLLTLNLNDILQKNRLLLFGGIDKILKRMKNDNVQPDKKTITLILDLLPPTIESENSFFKYIVKNHLKVDITSFNMLIKRRCLRKQYKAAKEVLNDIQFHHLIPDIITFGVLAIGCRMHKDGRELLEQMETIGYAPNYVILETLILNACSTRNFTYVLYLMKYILENRIEPSQQILNTLEKFDELMLQIIRNEDKYKYKAINEIMKNYNNFKIRYENWKEKVQSDILEISS</sequence>
<evidence type="ECO:0000256" key="1">
    <source>
        <dbReference type="ARBA" id="ARBA00022737"/>
    </source>
</evidence>
<dbReference type="Pfam" id="PF01535">
    <property type="entry name" value="PPR"/>
    <property type="match status" value="2"/>
</dbReference>
<dbReference type="Pfam" id="PF13812">
    <property type="entry name" value="PPR_3"/>
    <property type="match status" value="1"/>
</dbReference>
<dbReference type="OrthoDB" id="185373at2759"/>
<dbReference type="GeneID" id="100747286"/>
<dbReference type="PROSITE" id="PS51375">
    <property type="entry name" value="PPR"/>
    <property type="match status" value="1"/>
</dbReference>
<gene>
    <name evidence="4" type="primary">LOC100747286</name>
</gene>
<dbReference type="Pfam" id="PF13041">
    <property type="entry name" value="PPR_2"/>
    <property type="match status" value="1"/>
</dbReference>
<protein>
    <submittedName>
        <fullName evidence="4">Pentatricopeptide repeat-containing protein 1, mitochondrial</fullName>
    </submittedName>
</protein>
<reference evidence="4" key="1">
    <citation type="submission" date="2025-08" db="UniProtKB">
        <authorList>
            <consortium name="RefSeq"/>
        </authorList>
    </citation>
    <scope>IDENTIFICATION</scope>
</reference>
<dbReference type="Proteomes" id="UP000515180">
    <property type="component" value="Unplaced"/>
</dbReference>
<accession>A0A6P8L4C0</accession>
<feature type="repeat" description="PPR" evidence="2">
    <location>
        <begin position="167"/>
        <end position="201"/>
    </location>
</feature>